<keyword evidence="4" id="KW-0732">Signal</keyword>
<sequence>MQPMTGRRGSLIPGRLSSLLLVLALSGCAGALGQRAEAPEDESPADLYVELATEYLQRGQLETALERAQQAVATDRGSARAHYILAIVHQRLGQGDDAQREFAQAVKRAPQNPDYRNAWGAVLCAQGRHEAGLAEITAALAEPLYQGQEVALMNAAGCSRRAGRDADVERYLRAALEHDPRFPPALLALAERDYQHGDYQSARSLMARYSHTGAATPEALLLAARIERQLGNAQLARELERTLRQRFPHSPEVIEL</sequence>
<keyword evidence="2 3" id="KW-0802">TPR repeat</keyword>
<evidence type="ECO:0000256" key="1">
    <source>
        <dbReference type="ARBA" id="ARBA00022737"/>
    </source>
</evidence>
<dbReference type="SUPFAM" id="SSF48452">
    <property type="entry name" value="TPR-like"/>
    <property type="match status" value="1"/>
</dbReference>
<reference evidence="5" key="2">
    <citation type="journal article" date="2020" name="Microorganisms">
        <title>Osmotic Adaptation and Compatible Solute Biosynthesis of Phototrophic Bacteria as Revealed from Genome Analyses.</title>
        <authorList>
            <person name="Imhoff J.F."/>
            <person name="Rahn T."/>
            <person name="Kunzel S."/>
            <person name="Keller A."/>
            <person name="Neulinger S.C."/>
        </authorList>
    </citation>
    <scope>NUCLEOTIDE SEQUENCE</scope>
    <source>
        <strain evidence="5">DSM 4395</strain>
    </source>
</reference>
<evidence type="ECO:0000256" key="4">
    <source>
        <dbReference type="SAM" id="SignalP"/>
    </source>
</evidence>
<comment type="caution">
    <text evidence="5">The sequence shown here is derived from an EMBL/GenBank/DDBJ whole genome shotgun (WGS) entry which is preliminary data.</text>
</comment>
<feature type="chain" id="PRO_5042471738" evidence="4">
    <location>
        <begin position="32"/>
        <end position="256"/>
    </location>
</feature>
<protein>
    <submittedName>
        <fullName evidence="5">Type IV pilus biogenesis/stability protein PilW</fullName>
    </submittedName>
</protein>
<keyword evidence="6" id="KW-1185">Reference proteome</keyword>
<dbReference type="InterPro" id="IPR051012">
    <property type="entry name" value="CellSynth/LPSAsmb/PSIAsmb"/>
</dbReference>
<evidence type="ECO:0000313" key="5">
    <source>
        <dbReference type="EMBL" id="MBK5931227.1"/>
    </source>
</evidence>
<evidence type="ECO:0000256" key="3">
    <source>
        <dbReference type="PROSITE-ProRule" id="PRU00339"/>
    </source>
</evidence>
<gene>
    <name evidence="5" type="ORF">CCR82_12030</name>
</gene>
<feature type="signal peptide" evidence="4">
    <location>
        <begin position="1"/>
        <end position="31"/>
    </location>
</feature>
<dbReference type="Pfam" id="PF14559">
    <property type="entry name" value="TPR_19"/>
    <property type="match status" value="2"/>
</dbReference>
<dbReference type="NCBIfam" id="TIGR02521">
    <property type="entry name" value="type_IV_pilW"/>
    <property type="match status" value="1"/>
</dbReference>
<feature type="repeat" description="TPR" evidence="3">
    <location>
        <begin position="79"/>
        <end position="112"/>
    </location>
</feature>
<keyword evidence="1" id="KW-0677">Repeat</keyword>
<dbReference type="PROSITE" id="PS51257">
    <property type="entry name" value="PROKAR_LIPOPROTEIN"/>
    <property type="match status" value="1"/>
</dbReference>
<dbReference type="Gene3D" id="1.25.40.10">
    <property type="entry name" value="Tetratricopeptide repeat domain"/>
    <property type="match status" value="1"/>
</dbReference>
<organism evidence="5 6">
    <name type="scientific">Halochromatium salexigens</name>
    <name type="common">Chromatium salexigens</name>
    <dbReference type="NCBI Taxonomy" id="49447"/>
    <lineage>
        <taxon>Bacteria</taxon>
        <taxon>Pseudomonadati</taxon>
        <taxon>Pseudomonadota</taxon>
        <taxon>Gammaproteobacteria</taxon>
        <taxon>Chromatiales</taxon>
        <taxon>Chromatiaceae</taxon>
        <taxon>Halochromatium</taxon>
    </lineage>
</organism>
<dbReference type="SMART" id="SM00028">
    <property type="entry name" value="TPR"/>
    <property type="match status" value="3"/>
</dbReference>
<accession>A0AAJ0UGV7</accession>
<dbReference type="InterPro" id="IPR013360">
    <property type="entry name" value="Pilus_4_PilW"/>
</dbReference>
<dbReference type="AlphaFoldDB" id="A0AAJ0UGV7"/>
<dbReference type="PROSITE" id="PS50005">
    <property type="entry name" value="TPR"/>
    <property type="match status" value="2"/>
</dbReference>
<evidence type="ECO:0000256" key="2">
    <source>
        <dbReference type="ARBA" id="ARBA00022803"/>
    </source>
</evidence>
<dbReference type="InterPro" id="IPR019734">
    <property type="entry name" value="TPR_rpt"/>
</dbReference>
<dbReference type="PANTHER" id="PTHR45586:SF1">
    <property type="entry name" value="LIPOPOLYSACCHARIDE ASSEMBLY PROTEIN B"/>
    <property type="match status" value="1"/>
</dbReference>
<evidence type="ECO:0000313" key="6">
    <source>
        <dbReference type="Proteomes" id="UP001296967"/>
    </source>
</evidence>
<dbReference type="Proteomes" id="UP001296967">
    <property type="component" value="Unassembled WGS sequence"/>
</dbReference>
<dbReference type="PANTHER" id="PTHR45586">
    <property type="entry name" value="TPR REPEAT-CONTAINING PROTEIN PA4667"/>
    <property type="match status" value="1"/>
</dbReference>
<name>A0AAJ0UGV7_HALSE</name>
<feature type="repeat" description="TPR" evidence="3">
    <location>
        <begin position="45"/>
        <end position="78"/>
    </location>
</feature>
<reference evidence="5" key="1">
    <citation type="submission" date="2017-05" db="EMBL/GenBank/DDBJ databases">
        <authorList>
            <person name="Imhoff J.F."/>
            <person name="Rahn T."/>
            <person name="Kuenzel S."/>
            <person name="Neulinger S.C."/>
        </authorList>
    </citation>
    <scope>NUCLEOTIDE SEQUENCE</scope>
    <source>
        <strain evidence="5">DSM 4395</strain>
    </source>
</reference>
<dbReference type="EMBL" id="NHSF01000059">
    <property type="protein sequence ID" value="MBK5931227.1"/>
    <property type="molecule type" value="Genomic_DNA"/>
</dbReference>
<dbReference type="InterPro" id="IPR011990">
    <property type="entry name" value="TPR-like_helical_dom_sf"/>
</dbReference>
<proteinExistence type="predicted"/>